<keyword evidence="1" id="KW-0175">Coiled coil</keyword>
<sequence length="338" mass="39001">MNILHAESEGRFEIIAAHAAGLTTILKSLHSELSRLLMLTNVELRISHEHLADARRTIRALRTSTANSNNNSNKKEISQERFPDEARVREELRQQREENKRLLLAMKTQLPFDKSVVLALADSYENELERLRRQIGMMRENYIDNQISDAWLKNELGHMKKSVSPSKHTDVKLNTTTTNATTNIDENNDCIDVYNTSRPSFYPFRGRSSMDRNSKSVSCPRIDTSHSLEKEKVIWQDYVSLKVTRHWSRLYCVLSQSGTLLFFDNADDVSQSRHIIFLHSVKRIRPVSSPPQLFAVQLEYNKEAGGYHVEIAFAGKTERSLWMVLLHSQLNLRVDNNH</sequence>
<comment type="caution">
    <text evidence="4">The sequence shown here is derived from an EMBL/GenBank/DDBJ whole genome shotgun (WGS) entry which is preliminary data.</text>
</comment>
<keyword evidence="5" id="KW-1185">Reference proteome</keyword>
<dbReference type="VEuPathDB" id="TriTrypDB:TM35_000012780"/>
<evidence type="ECO:0000256" key="1">
    <source>
        <dbReference type="SAM" id="Coils"/>
    </source>
</evidence>
<dbReference type="PROSITE" id="PS50003">
    <property type="entry name" value="PH_DOMAIN"/>
    <property type="match status" value="1"/>
</dbReference>
<dbReference type="SUPFAM" id="SSF50729">
    <property type="entry name" value="PH domain-like"/>
    <property type="match status" value="1"/>
</dbReference>
<dbReference type="OrthoDB" id="244091at2759"/>
<dbReference type="AlphaFoldDB" id="A0A1X0P993"/>
<dbReference type="InterPro" id="IPR001849">
    <property type="entry name" value="PH_domain"/>
</dbReference>
<dbReference type="EMBL" id="NBCO01000001">
    <property type="protein sequence ID" value="ORC93401.1"/>
    <property type="molecule type" value="Genomic_DNA"/>
</dbReference>
<dbReference type="GeneID" id="39980739"/>
<feature type="compositionally biased region" description="Basic and acidic residues" evidence="2">
    <location>
        <begin position="73"/>
        <end position="82"/>
    </location>
</feature>
<dbReference type="Proteomes" id="UP000192257">
    <property type="component" value="Unassembled WGS sequence"/>
</dbReference>
<dbReference type="Gene3D" id="2.30.29.30">
    <property type="entry name" value="Pleckstrin-homology domain (PH domain)/Phosphotyrosine-binding domain (PTB)"/>
    <property type="match status" value="1"/>
</dbReference>
<evidence type="ECO:0000313" key="5">
    <source>
        <dbReference type="Proteomes" id="UP000192257"/>
    </source>
</evidence>
<organism evidence="4 5">
    <name type="scientific">Trypanosoma theileri</name>
    <dbReference type="NCBI Taxonomy" id="67003"/>
    <lineage>
        <taxon>Eukaryota</taxon>
        <taxon>Discoba</taxon>
        <taxon>Euglenozoa</taxon>
        <taxon>Kinetoplastea</taxon>
        <taxon>Metakinetoplastina</taxon>
        <taxon>Trypanosomatida</taxon>
        <taxon>Trypanosomatidae</taxon>
        <taxon>Trypanosoma</taxon>
    </lineage>
</organism>
<proteinExistence type="predicted"/>
<feature type="coiled-coil region" evidence="1">
    <location>
        <begin position="85"/>
        <end position="141"/>
    </location>
</feature>
<reference evidence="4 5" key="1">
    <citation type="submission" date="2017-03" db="EMBL/GenBank/DDBJ databases">
        <title>An alternative strategy for trypanosome survival in the mammalian bloodstream revealed through genome and transcriptome analysis of the ubiquitous bovine parasite Trypanosoma (Megatrypanum) theileri.</title>
        <authorList>
            <person name="Kelly S."/>
            <person name="Ivens A."/>
            <person name="Mott A."/>
            <person name="O'Neill E."/>
            <person name="Emms D."/>
            <person name="Macleod O."/>
            <person name="Voorheis P."/>
            <person name="Matthews J."/>
            <person name="Matthews K."/>
            <person name="Carrington M."/>
        </authorList>
    </citation>
    <scope>NUCLEOTIDE SEQUENCE [LARGE SCALE GENOMIC DNA]</scope>
    <source>
        <strain evidence="4">Edinburgh</strain>
    </source>
</reference>
<name>A0A1X0P993_9TRYP</name>
<dbReference type="RefSeq" id="XP_028887467.1">
    <property type="nucleotide sequence ID" value="XM_029020959.1"/>
</dbReference>
<feature type="region of interest" description="Disordered" evidence="2">
    <location>
        <begin position="63"/>
        <end position="82"/>
    </location>
</feature>
<evidence type="ECO:0000313" key="4">
    <source>
        <dbReference type="EMBL" id="ORC93401.1"/>
    </source>
</evidence>
<evidence type="ECO:0000256" key="2">
    <source>
        <dbReference type="SAM" id="MobiDB-lite"/>
    </source>
</evidence>
<dbReference type="SMART" id="SM00233">
    <property type="entry name" value="PH"/>
    <property type="match status" value="1"/>
</dbReference>
<protein>
    <recommendedName>
        <fullName evidence="3">PH domain-containing protein</fullName>
    </recommendedName>
</protein>
<dbReference type="InterPro" id="IPR011993">
    <property type="entry name" value="PH-like_dom_sf"/>
</dbReference>
<evidence type="ECO:0000259" key="3">
    <source>
        <dbReference type="PROSITE" id="PS50003"/>
    </source>
</evidence>
<accession>A0A1X0P993</accession>
<dbReference type="CDD" id="cd00821">
    <property type="entry name" value="PH"/>
    <property type="match status" value="1"/>
</dbReference>
<gene>
    <name evidence="4" type="ORF">TM35_000012780</name>
</gene>
<feature type="domain" description="PH" evidence="3">
    <location>
        <begin position="232"/>
        <end position="331"/>
    </location>
</feature>